<name>J9FTR0_9ZZZZ</name>
<protein>
    <submittedName>
        <fullName evidence="1">Uncharacterized protein</fullName>
    </submittedName>
</protein>
<accession>J9FTR0</accession>
<reference evidence="1" key="1">
    <citation type="journal article" date="2012" name="PLoS ONE">
        <title>Gene sets for utilization of primary and secondary nutrition supplies in the distal gut of endangered iberian lynx.</title>
        <authorList>
            <person name="Alcaide M."/>
            <person name="Messina E."/>
            <person name="Richter M."/>
            <person name="Bargiela R."/>
            <person name="Peplies J."/>
            <person name="Huws S.A."/>
            <person name="Newbold C.J."/>
            <person name="Golyshin P.N."/>
            <person name="Simon M.A."/>
            <person name="Lopez G."/>
            <person name="Yakimov M.M."/>
            <person name="Ferrer M."/>
        </authorList>
    </citation>
    <scope>NUCLEOTIDE SEQUENCE</scope>
</reference>
<evidence type="ECO:0000313" key="1">
    <source>
        <dbReference type="EMBL" id="EJW90759.1"/>
    </source>
</evidence>
<sequence length="110" mass="12607">MRHRQCSRCGETIQTVRKLVHRSMNFFVFSCKITKTNGYLCILYPYFCESVRFFSSFTSCCNCYSLSLYFSVGSGMSCFVTGCIGQGSSPLSNSRLLQQYLCCKKRAFQQ</sequence>
<gene>
    <name evidence="1" type="ORF">EVA_21133</name>
</gene>
<organism evidence="1">
    <name type="scientific">gut metagenome</name>
    <dbReference type="NCBI Taxonomy" id="749906"/>
    <lineage>
        <taxon>unclassified sequences</taxon>
        <taxon>metagenomes</taxon>
        <taxon>organismal metagenomes</taxon>
    </lineage>
</organism>
<comment type="caution">
    <text evidence="1">The sequence shown here is derived from an EMBL/GenBank/DDBJ whole genome shotgun (WGS) entry which is preliminary data.</text>
</comment>
<dbReference type="AlphaFoldDB" id="J9FTR0"/>
<proteinExistence type="predicted"/>
<dbReference type="EMBL" id="AMCI01008630">
    <property type="protein sequence ID" value="EJW90759.1"/>
    <property type="molecule type" value="Genomic_DNA"/>
</dbReference>